<proteinExistence type="predicted"/>
<evidence type="ECO:0008006" key="3">
    <source>
        <dbReference type="Google" id="ProtNLM"/>
    </source>
</evidence>
<dbReference type="InterPro" id="IPR010982">
    <property type="entry name" value="Lambda_DNA-bd_dom_sf"/>
</dbReference>
<dbReference type="SUPFAM" id="SSF47413">
    <property type="entry name" value="lambda repressor-like DNA-binding domains"/>
    <property type="match status" value="1"/>
</dbReference>
<dbReference type="EMBL" id="CP102453">
    <property type="protein sequence ID" value="UUX35195.1"/>
    <property type="molecule type" value="Genomic_DNA"/>
</dbReference>
<sequence length="123" mass="14749">MKKVKFDLVGNFPEFEELLTSKQYELAQELIRKRIKLGLSFEEISNLVGYSPQEYIDFEYADKNIEISKFEEVIYKLNKYEEHNFSVGFEKNTDYITLNEKKYSYKPKEMSKKFKINEMDLVA</sequence>
<organism evidence="1 2">
    <name type="scientific">Fundicoccus culcitae</name>
    <dbReference type="NCBI Taxonomy" id="2969821"/>
    <lineage>
        <taxon>Bacteria</taxon>
        <taxon>Bacillati</taxon>
        <taxon>Bacillota</taxon>
        <taxon>Bacilli</taxon>
        <taxon>Lactobacillales</taxon>
        <taxon>Aerococcaceae</taxon>
        <taxon>Fundicoccus</taxon>
    </lineage>
</organism>
<evidence type="ECO:0000313" key="1">
    <source>
        <dbReference type="EMBL" id="UUX35195.1"/>
    </source>
</evidence>
<protein>
    <recommendedName>
        <fullName evidence="3">HTH cro/C1-type domain-containing protein</fullName>
    </recommendedName>
</protein>
<dbReference type="RefSeq" id="WP_313794688.1">
    <property type="nucleotide sequence ID" value="NZ_CP102453.1"/>
</dbReference>
<accession>A0ABY5P9R5</accession>
<evidence type="ECO:0000313" key="2">
    <source>
        <dbReference type="Proteomes" id="UP001315967"/>
    </source>
</evidence>
<gene>
    <name evidence="1" type="ORF">NRE15_06010</name>
</gene>
<keyword evidence="2" id="KW-1185">Reference proteome</keyword>
<name>A0ABY5P9R5_9LACT</name>
<dbReference type="Proteomes" id="UP001315967">
    <property type="component" value="Chromosome"/>
</dbReference>
<reference evidence="1 2" key="1">
    <citation type="submission" date="2022-08" db="EMBL/GenBank/DDBJ databases">
        <title>Aerococcaceae sp. nov isolated from spoiled eye mask.</title>
        <authorList>
            <person name="Zhou G."/>
            <person name="Xie X.-B."/>
            <person name="Shi Q.-S."/>
            <person name="Wang Y.-S."/>
            <person name="Wen X."/>
            <person name="Peng H."/>
            <person name="Yang X.-J."/>
            <person name="Tao H.-B."/>
            <person name="Huang X.-M."/>
        </authorList>
    </citation>
    <scope>NUCLEOTIDE SEQUENCE [LARGE SCALE GENOMIC DNA]</scope>
    <source>
        <strain evidence="2">DM20194951</strain>
    </source>
</reference>